<evidence type="ECO:0000256" key="3">
    <source>
        <dbReference type="ARBA" id="ARBA00023052"/>
    </source>
</evidence>
<protein>
    <submittedName>
        <fullName evidence="5">Transketolase, C-terminal domain protein</fullName>
    </submittedName>
</protein>
<reference evidence="5" key="2">
    <citation type="submission" date="2013-09" db="EMBL/GenBank/DDBJ databases">
        <title>Draft genome sequence of Anaerotruncus colihominis(DSM 17241).</title>
        <authorList>
            <person name="Sudarsanam P."/>
            <person name="Ley R."/>
            <person name="Guruge J."/>
            <person name="Turnbaugh P.J."/>
            <person name="Mahowald M."/>
            <person name="Liep D."/>
            <person name="Gordon J."/>
        </authorList>
    </citation>
    <scope>NUCLEOTIDE SEQUENCE</scope>
    <source>
        <strain evidence="5">DSM 17241</strain>
    </source>
</reference>
<dbReference type="InterPro" id="IPR005475">
    <property type="entry name" value="Transketolase-like_Pyr-bd"/>
</dbReference>
<keyword evidence="3" id="KW-0786">Thiamine pyrophosphate</keyword>
<reference evidence="5" key="1">
    <citation type="submission" date="2007-11" db="EMBL/GenBank/DDBJ databases">
        <authorList>
            <person name="Fulton L."/>
            <person name="Clifton S."/>
            <person name="Fulton B."/>
            <person name="Xu J."/>
            <person name="Minx P."/>
            <person name="Pepin K.H."/>
            <person name="Johnson M."/>
            <person name="Thiruvilangam P."/>
            <person name="Bhonagiri V."/>
            <person name="Nash W.E."/>
            <person name="Mardis E.R."/>
            <person name="Wilson R.K."/>
        </authorList>
    </citation>
    <scope>NUCLEOTIDE SEQUENCE [LARGE SCALE GENOMIC DNA]</scope>
    <source>
        <strain evidence="5">DSM 17241</strain>
    </source>
</reference>
<dbReference type="PANTHER" id="PTHR43825:SF1">
    <property type="entry name" value="TRANSKETOLASE-LIKE PYRIMIDINE-BINDING DOMAIN-CONTAINING PROTEIN"/>
    <property type="match status" value="1"/>
</dbReference>
<dbReference type="CDD" id="cd07033">
    <property type="entry name" value="TPP_PYR_DXS_TK_like"/>
    <property type="match status" value="1"/>
</dbReference>
<comment type="caution">
    <text evidence="5">The sequence shown here is derived from an EMBL/GenBank/DDBJ whole genome shotgun (WGS) entry which is preliminary data.</text>
</comment>
<name>B0PE39_9FIRM</name>
<sequence>MVKLRDVIQVSPEEMRAAYCGALMEEARKNDKIVALDCDLSNSCGTKDFKKAFPDRAFNLGIQEQNACAMAGGLARAGMVPFLHTFAVFATRRIYDQIFLSCAYAGQNVKIIGCDSGVSAAFNGGTHMAFEDVGIMRVMPHVTIVDPSDPTMMRSVVRQVAETKGVFYLRMPRKTVYDIYEPGSEFTIGKAEIIREGRDVTLIAAGLEVRQALLAAELLAVEGISARVVDMFTIKPIDAECIHTCAEETGAIVTCENESIIGGLGSAVAEVLVESQPVPMERVGVQDEFGEVGPQSYLEERFGLTATVIAEKAKKVLTRKK</sequence>
<dbReference type="SUPFAM" id="SSF52518">
    <property type="entry name" value="Thiamin diphosphate-binding fold (THDP-binding)"/>
    <property type="match status" value="1"/>
</dbReference>
<gene>
    <name evidence="5" type="ORF">ANACOL_02824</name>
</gene>
<dbReference type="InterPro" id="IPR033248">
    <property type="entry name" value="Transketolase_C"/>
</dbReference>
<dbReference type="SMART" id="SM00861">
    <property type="entry name" value="Transket_pyr"/>
    <property type="match status" value="1"/>
</dbReference>
<dbReference type="Pfam" id="PF02779">
    <property type="entry name" value="Transket_pyr"/>
    <property type="match status" value="1"/>
</dbReference>
<evidence type="ECO:0000259" key="4">
    <source>
        <dbReference type="SMART" id="SM00861"/>
    </source>
</evidence>
<organism evidence="5 6">
    <name type="scientific">Anaerotruncus colihominis DSM 17241</name>
    <dbReference type="NCBI Taxonomy" id="445972"/>
    <lineage>
        <taxon>Bacteria</taxon>
        <taxon>Bacillati</taxon>
        <taxon>Bacillota</taxon>
        <taxon>Clostridia</taxon>
        <taxon>Eubacteriales</taxon>
        <taxon>Oscillospiraceae</taxon>
        <taxon>Anaerotruncus</taxon>
    </lineage>
</organism>
<proteinExistence type="inferred from homology"/>
<dbReference type="Proteomes" id="UP000003803">
    <property type="component" value="Unassembled WGS sequence"/>
</dbReference>
<evidence type="ECO:0000256" key="2">
    <source>
        <dbReference type="ARBA" id="ARBA00007131"/>
    </source>
</evidence>
<dbReference type="eggNOG" id="COG3958">
    <property type="taxonomic scope" value="Bacteria"/>
</dbReference>
<dbReference type="RefSeq" id="WP_006875728.1">
    <property type="nucleotide sequence ID" value="NZ_DS544185.1"/>
</dbReference>
<comment type="cofactor">
    <cofactor evidence="1">
        <name>thiamine diphosphate</name>
        <dbReference type="ChEBI" id="CHEBI:58937"/>
    </cofactor>
</comment>
<dbReference type="SUPFAM" id="SSF52922">
    <property type="entry name" value="TK C-terminal domain-like"/>
    <property type="match status" value="1"/>
</dbReference>
<feature type="domain" description="Transketolase-like pyrimidine-binding" evidence="4">
    <location>
        <begin position="13"/>
        <end position="179"/>
    </location>
</feature>
<comment type="similarity">
    <text evidence="2">Belongs to the transketolase family.</text>
</comment>
<dbReference type="HOGENOM" id="CLU_009227_1_1_9"/>
<evidence type="ECO:0000256" key="1">
    <source>
        <dbReference type="ARBA" id="ARBA00001964"/>
    </source>
</evidence>
<dbReference type="InterPro" id="IPR029061">
    <property type="entry name" value="THDP-binding"/>
</dbReference>
<dbReference type="EMBL" id="ABGD02000024">
    <property type="protein sequence ID" value="EDS10228.1"/>
    <property type="molecule type" value="Genomic_DNA"/>
</dbReference>
<dbReference type="Gene3D" id="3.40.50.970">
    <property type="match status" value="1"/>
</dbReference>
<evidence type="ECO:0000313" key="6">
    <source>
        <dbReference type="Proteomes" id="UP000003803"/>
    </source>
</evidence>
<dbReference type="Gene3D" id="3.40.50.920">
    <property type="match status" value="1"/>
</dbReference>
<dbReference type="FunFam" id="3.40.50.970:FF:000129">
    <property type="entry name" value="Transketolase"/>
    <property type="match status" value="1"/>
</dbReference>
<keyword evidence="6" id="KW-1185">Reference proteome</keyword>
<dbReference type="PANTHER" id="PTHR43825">
    <property type="entry name" value="PYRUVATE DEHYDROGENASE E1 COMPONENT"/>
    <property type="match status" value="1"/>
</dbReference>
<dbReference type="InterPro" id="IPR051157">
    <property type="entry name" value="PDH/Transketolase"/>
</dbReference>
<dbReference type="Pfam" id="PF02780">
    <property type="entry name" value="Transketolase_C"/>
    <property type="match status" value="1"/>
</dbReference>
<evidence type="ECO:0000313" key="5">
    <source>
        <dbReference type="EMBL" id="EDS10228.1"/>
    </source>
</evidence>
<dbReference type="AlphaFoldDB" id="B0PE39"/>
<dbReference type="InterPro" id="IPR009014">
    <property type="entry name" value="Transketo_C/PFOR_II"/>
</dbReference>
<accession>B0PE39</accession>